<feature type="compositionally biased region" description="Low complexity" evidence="1">
    <location>
        <begin position="84"/>
        <end position="95"/>
    </location>
</feature>
<dbReference type="Proteomes" id="UP000254476">
    <property type="component" value="Unassembled WGS sequence"/>
</dbReference>
<dbReference type="InterPro" id="IPR049195">
    <property type="entry name" value="Tre1-like_N"/>
</dbReference>
<dbReference type="EMBL" id="UGOB01000001">
    <property type="protein sequence ID" value="STX45910.1"/>
    <property type="molecule type" value="Genomic_DNA"/>
</dbReference>
<proteinExistence type="predicted"/>
<dbReference type="Proteomes" id="UP000054691">
    <property type="component" value="Unassembled WGS sequence"/>
</dbReference>
<dbReference type="EMBL" id="LNYE01000022">
    <property type="protein sequence ID" value="KTD10936.1"/>
    <property type="molecule type" value="Genomic_DNA"/>
</dbReference>
<sequence length="198" mass="20944">MIDKKASSFYSTGGASVGAAIGGFIGSAVPGLGTVAGTNVGAALGASVGLGFYKLAEMRGFTGVTGVPRMIVSDAMAVKDFLTQNQNQPGNQNTTVNKASNAEQSSLTKAAETIFSEVVEPVLSQKLNQEQPIIESTNNMLRLMPANQDSNAKQSSLTKAAETIFEAVKPVLSQKLNQEQVKQAEQVESQQYESTYRF</sequence>
<evidence type="ECO:0000313" key="5">
    <source>
        <dbReference type="Proteomes" id="UP000054691"/>
    </source>
</evidence>
<dbReference type="Pfam" id="PF21724">
    <property type="entry name" value="DUF6861"/>
    <property type="match status" value="1"/>
</dbReference>
<gene>
    <name evidence="3" type="ORF">Lgra_1902</name>
    <name evidence="4" type="ORF">NCTC12388_02654</name>
</gene>
<evidence type="ECO:0000313" key="4">
    <source>
        <dbReference type="EMBL" id="STX45910.1"/>
    </source>
</evidence>
<evidence type="ECO:0000259" key="2">
    <source>
        <dbReference type="Pfam" id="PF21724"/>
    </source>
</evidence>
<feature type="region of interest" description="Disordered" evidence="1">
    <location>
        <begin position="84"/>
        <end position="103"/>
    </location>
</feature>
<organism evidence="4 6">
    <name type="scientific">Legionella gratiana</name>
    <dbReference type="NCBI Taxonomy" id="45066"/>
    <lineage>
        <taxon>Bacteria</taxon>
        <taxon>Pseudomonadati</taxon>
        <taxon>Pseudomonadota</taxon>
        <taxon>Gammaproteobacteria</taxon>
        <taxon>Legionellales</taxon>
        <taxon>Legionellaceae</taxon>
        <taxon>Legionella</taxon>
    </lineage>
</organism>
<evidence type="ECO:0000313" key="3">
    <source>
        <dbReference type="EMBL" id="KTD10936.1"/>
    </source>
</evidence>
<evidence type="ECO:0000256" key="1">
    <source>
        <dbReference type="SAM" id="MobiDB-lite"/>
    </source>
</evidence>
<dbReference type="AlphaFoldDB" id="A0A378JME9"/>
<protein>
    <recommendedName>
        <fullName evidence="2">NAD(+)--protein-arginine ADP-ribosyltransferase Tre1-like N-terminal domain-containing protein</fullName>
    </recommendedName>
</protein>
<dbReference type="RefSeq" id="WP_058499022.1">
    <property type="nucleotide sequence ID" value="NZ_CAAAHW010000014.1"/>
</dbReference>
<reference evidence="4 6" key="2">
    <citation type="submission" date="2018-06" db="EMBL/GenBank/DDBJ databases">
        <authorList>
            <consortium name="Pathogen Informatics"/>
            <person name="Doyle S."/>
        </authorList>
    </citation>
    <scope>NUCLEOTIDE SEQUENCE [LARGE SCALE GENOMIC DNA]</scope>
    <source>
        <strain evidence="4 6">NCTC12388</strain>
    </source>
</reference>
<keyword evidence="5" id="KW-1185">Reference proteome</keyword>
<feature type="domain" description="NAD(+)--protein-arginine ADP-ribosyltransferase Tre1-like N-terminal" evidence="2">
    <location>
        <begin position="10"/>
        <end position="113"/>
    </location>
</feature>
<evidence type="ECO:0000313" key="6">
    <source>
        <dbReference type="Proteomes" id="UP000254476"/>
    </source>
</evidence>
<reference evidence="3 5" key="1">
    <citation type="submission" date="2015-11" db="EMBL/GenBank/DDBJ databases">
        <title>Genomic analysis of 38 Legionella species identifies large and diverse effector repertoires.</title>
        <authorList>
            <person name="Burstein D."/>
            <person name="Amaro F."/>
            <person name="Zusman T."/>
            <person name="Lifshitz Z."/>
            <person name="Cohen O."/>
            <person name="Gilbert J.A."/>
            <person name="Pupko T."/>
            <person name="Shuman H.A."/>
            <person name="Segal G."/>
        </authorList>
    </citation>
    <scope>NUCLEOTIDE SEQUENCE [LARGE SCALE GENOMIC DNA]</scope>
    <source>
        <strain evidence="3 5">Lyon 8420412</strain>
    </source>
</reference>
<name>A0A378JME9_9GAMM</name>
<accession>A0A378JME9</accession>